<dbReference type="PANTHER" id="PTHR43133:SF46">
    <property type="entry name" value="RNA POLYMERASE SIGMA-70 FACTOR ECF SUBFAMILY"/>
    <property type="match status" value="1"/>
</dbReference>
<keyword evidence="8" id="KW-1185">Reference proteome</keyword>
<evidence type="ECO:0000313" key="7">
    <source>
        <dbReference type="EMBL" id="MBL0765870.1"/>
    </source>
</evidence>
<dbReference type="Pfam" id="PF08281">
    <property type="entry name" value="Sigma70_r4_2"/>
    <property type="match status" value="1"/>
</dbReference>
<feature type="domain" description="RNA polymerase sigma-70 region 2" evidence="5">
    <location>
        <begin position="21"/>
        <end position="86"/>
    </location>
</feature>
<dbReference type="InterPro" id="IPR036388">
    <property type="entry name" value="WH-like_DNA-bd_sf"/>
</dbReference>
<keyword evidence="3" id="KW-0731">Sigma factor</keyword>
<accession>A0A937ABN1</accession>
<name>A0A937ABN1_9BACT</name>
<dbReference type="Gene3D" id="1.10.1740.10">
    <property type="match status" value="1"/>
</dbReference>
<evidence type="ECO:0000256" key="1">
    <source>
        <dbReference type="ARBA" id="ARBA00010641"/>
    </source>
</evidence>
<dbReference type="PANTHER" id="PTHR43133">
    <property type="entry name" value="RNA POLYMERASE ECF-TYPE SIGMA FACTO"/>
    <property type="match status" value="1"/>
</dbReference>
<comment type="similarity">
    <text evidence="1">Belongs to the sigma-70 factor family. ECF subfamily.</text>
</comment>
<dbReference type="EMBL" id="JAERQG010000002">
    <property type="protein sequence ID" value="MBL0765870.1"/>
    <property type="molecule type" value="Genomic_DNA"/>
</dbReference>
<evidence type="ECO:0000256" key="4">
    <source>
        <dbReference type="ARBA" id="ARBA00023163"/>
    </source>
</evidence>
<dbReference type="GO" id="GO:0006352">
    <property type="term" value="P:DNA-templated transcription initiation"/>
    <property type="evidence" value="ECO:0007669"/>
    <property type="project" value="InterPro"/>
</dbReference>
<dbReference type="InterPro" id="IPR014284">
    <property type="entry name" value="RNA_pol_sigma-70_dom"/>
</dbReference>
<dbReference type="Gene3D" id="1.10.10.10">
    <property type="entry name" value="Winged helix-like DNA-binding domain superfamily/Winged helix DNA-binding domain"/>
    <property type="match status" value="1"/>
</dbReference>
<dbReference type="InterPro" id="IPR013249">
    <property type="entry name" value="RNA_pol_sigma70_r4_t2"/>
</dbReference>
<dbReference type="InterPro" id="IPR039425">
    <property type="entry name" value="RNA_pol_sigma-70-like"/>
</dbReference>
<evidence type="ECO:0000313" key="8">
    <source>
        <dbReference type="Proteomes" id="UP000642920"/>
    </source>
</evidence>
<reference evidence="7" key="1">
    <citation type="submission" date="2021-01" db="EMBL/GenBank/DDBJ databases">
        <title>Marivirga sp. nov., isolated from intertidal surface sediments.</title>
        <authorList>
            <person name="Zhang M."/>
        </authorList>
    </citation>
    <scope>NUCLEOTIDE SEQUENCE</scope>
    <source>
        <strain evidence="7">SM1354</strain>
    </source>
</reference>
<evidence type="ECO:0000259" key="5">
    <source>
        <dbReference type="Pfam" id="PF04542"/>
    </source>
</evidence>
<keyword evidence="2" id="KW-0805">Transcription regulation</keyword>
<dbReference type="Proteomes" id="UP000642920">
    <property type="component" value="Unassembled WGS sequence"/>
</dbReference>
<dbReference type="GO" id="GO:0016987">
    <property type="term" value="F:sigma factor activity"/>
    <property type="evidence" value="ECO:0007669"/>
    <property type="project" value="UniProtKB-KW"/>
</dbReference>
<dbReference type="NCBIfam" id="TIGR02937">
    <property type="entry name" value="sigma70-ECF"/>
    <property type="match status" value="1"/>
</dbReference>
<proteinExistence type="inferred from homology"/>
<dbReference type="SUPFAM" id="SSF88659">
    <property type="entry name" value="Sigma3 and sigma4 domains of RNA polymerase sigma factors"/>
    <property type="match status" value="1"/>
</dbReference>
<gene>
    <name evidence="7" type="ORF">JKP34_11450</name>
</gene>
<dbReference type="GO" id="GO:0003677">
    <property type="term" value="F:DNA binding"/>
    <property type="evidence" value="ECO:0007669"/>
    <property type="project" value="InterPro"/>
</dbReference>
<sequence length="185" mass="21840">MSLEALIKKCKKNNRRAQEALYKECYKQVMGICMRYCANKEEAEDCFQEAFIKIFNQINKLRDHKSFWLWMKRITIHTCIDGHRKKVIVQDNVEAEYELANDHYEQLFDKMETEEIIQVINLLPDGYKVVFNMYVIEGYAHKEIAEMLNIAVGTSKSQLNKAKALLNKLLLKDREHLIYEKADGK</sequence>
<evidence type="ECO:0000256" key="3">
    <source>
        <dbReference type="ARBA" id="ARBA00023082"/>
    </source>
</evidence>
<dbReference type="AlphaFoldDB" id="A0A937ABN1"/>
<evidence type="ECO:0000259" key="6">
    <source>
        <dbReference type="Pfam" id="PF08281"/>
    </source>
</evidence>
<protein>
    <submittedName>
        <fullName evidence="7">Sigma-70 family RNA polymerase sigma factor</fullName>
    </submittedName>
</protein>
<dbReference type="InterPro" id="IPR013325">
    <property type="entry name" value="RNA_pol_sigma_r2"/>
</dbReference>
<keyword evidence="4" id="KW-0804">Transcription</keyword>
<organism evidence="7 8">
    <name type="scientific">Marivirga atlantica</name>
    <dbReference type="NCBI Taxonomy" id="1548457"/>
    <lineage>
        <taxon>Bacteria</taxon>
        <taxon>Pseudomonadati</taxon>
        <taxon>Bacteroidota</taxon>
        <taxon>Cytophagia</taxon>
        <taxon>Cytophagales</taxon>
        <taxon>Marivirgaceae</taxon>
        <taxon>Marivirga</taxon>
    </lineage>
</organism>
<dbReference type="Pfam" id="PF04542">
    <property type="entry name" value="Sigma70_r2"/>
    <property type="match status" value="1"/>
</dbReference>
<evidence type="ECO:0000256" key="2">
    <source>
        <dbReference type="ARBA" id="ARBA00023015"/>
    </source>
</evidence>
<comment type="caution">
    <text evidence="7">The sequence shown here is derived from an EMBL/GenBank/DDBJ whole genome shotgun (WGS) entry which is preliminary data.</text>
</comment>
<dbReference type="SUPFAM" id="SSF88946">
    <property type="entry name" value="Sigma2 domain of RNA polymerase sigma factors"/>
    <property type="match status" value="1"/>
</dbReference>
<dbReference type="RefSeq" id="WP_201921301.1">
    <property type="nucleotide sequence ID" value="NZ_JAERQG010000002.1"/>
</dbReference>
<feature type="domain" description="RNA polymerase sigma factor 70 region 4 type 2" evidence="6">
    <location>
        <begin position="114"/>
        <end position="166"/>
    </location>
</feature>
<dbReference type="InterPro" id="IPR013324">
    <property type="entry name" value="RNA_pol_sigma_r3/r4-like"/>
</dbReference>
<dbReference type="InterPro" id="IPR007627">
    <property type="entry name" value="RNA_pol_sigma70_r2"/>
</dbReference>